<keyword evidence="19" id="KW-1185">Reference proteome</keyword>
<proteinExistence type="predicted"/>
<keyword evidence="13" id="KW-0411">Iron-sulfur</keyword>
<keyword evidence="9" id="KW-0479">Metal-binding</keyword>
<evidence type="ECO:0000256" key="16">
    <source>
        <dbReference type="SAM" id="Phobius"/>
    </source>
</evidence>
<evidence type="ECO:0000256" key="7">
    <source>
        <dbReference type="ARBA" id="ARBA00022490"/>
    </source>
</evidence>
<dbReference type="EMBL" id="AVPJ01000005">
    <property type="protein sequence ID" value="KGN32876.1"/>
    <property type="molecule type" value="Genomic_DNA"/>
</dbReference>
<dbReference type="GO" id="GO:0051539">
    <property type="term" value="F:4 iron, 4 sulfur cluster binding"/>
    <property type="evidence" value="ECO:0007669"/>
    <property type="project" value="UniProtKB-KW"/>
</dbReference>
<dbReference type="InterPro" id="IPR036890">
    <property type="entry name" value="HATPase_C_sf"/>
</dbReference>
<dbReference type="InterPro" id="IPR050482">
    <property type="entry name" value="Sensor_HK_TwoCompSys"/>
</dbReference>
<dbReference type="PANTHER" id="PTHR24421:SF62">
    <property type="entry name" value="SENSORY TRANSDUCTION HISTIDINE KINASE"/>
    <property type="match status" value="1"/>
</dbReference>
<evidence type="ECO:0000256" key="8">
    <source>
        <dbReference type="ARBA" id="ARBA00022679"/>
    </source>
</evidence>
<name>A0A0A0JB77_9MICO</name>
<dbReference type="AlphaFoldDB" id="A0A0A0JB77"/>
<feature type="domain" description="Histidine kinase" evidence="17">
    <location>
        <begin position="322"/>
        <end position="411"/>
    </location>
</feature>
<comment type="function">
    <text evidence="14">Member of the two-component regulatory system NreB/NreC involved in the control of dissimilatory nitrate/nitrite reduction in response to oxygen. NreB functions as a direct oxygen sensor histidine kinase which is autophosphorylated, in the absence of oxygen, probably at the conserved histidine residue, and transfers its phosphate group probably to a conserved aspartate residue of NreC. NreB/NreC activates the expression of the nitrate (narGHJI) and nitrite (nir) reductase operons, as well as the putative nitrate transporter gene narT.</text>
</comment>
<dbReference type="GO" id="GO:0046983">
    <property type="term" value="F:protein dimerization activity"/>
    <property type="evidence" value="ECO:0007669"/>
    <property type="project" value="InterPro"/>
</dbReference>
<dbReference type="eggNOG" id="COG4585">
    <property type="taxonomic scope" value="Bacteria"/>
</dbReference>
<evidence type="ECO:0000256" key="5">
    <source>
        <dbReference type="ARBA" id="ARBA00017322"/>
    </source>
</evidence>
<dbReference type="Pfam" id="PF07730">
    <property type="entry name" value="HisKA_3"/>
    <property type="match status" value="1"/>
</dbReference>
<evidence type="ECO:0000256" key="1">
    <source>
        <dbReference type="ARBA" id="ARBA00000085"/>
    </source>
</evidence>
<evidence type="ECO:0000256" key="11">
    <source>
        <dbReference type="ARBA" id="ARBA00023004"/>
    </source>
</evidence>
<dbReference type="InterPro" id="IPR017205">
    <property type="entry name" value="Sig_transdc_His_kinase_ChrS"/>
</dbReference>
<sequence length="416" mass="44715">MTSPSARVPNRGLGRAVPYIPFLMLAVATAAAAVTAGVFGKDTQGWTAIQVVLVVSAAAWSWWWTLRRPEWRHDRRRMAVHVVGRTVLALALTWINPFFALFAWVGFLDVSEAFSGWRRRAAVLAAAATIAGSQSGGFPISSWMQAVIFGALVGVHSGLFMLFDRLEGETKRLTVEQASTIGELERVNADLQRALAENAELHETVVAQARLAGVHEERQRLAREIHDTIAQTLAGALTQLQAAGADPSQGHRVARATDLIREALGEARRSVMDLAPAPLDQAGLVDAVTRLVREWDAEHAPLAALVVTGEARHLHPEVEATVIRIAQESLANVAKHASADRVGVTLSYEDRELILDVRDDGVGFDTGAASGPTSFGLRGMRQRAERLAGELEVESRPGGGTAVSLRLPALGREAAA</sequence>
<dbReference type="Gene3D" id="3.30.565.10">
    <property type="entry name" value="Histidine kinase-like ATPase, C-terminal domain"/>
    <property type="match status" value="1"/>
</dbReference>
<protein>
    <recommendedName>
        <fullName evidence="5">Oxygen sensor histidine kinase NreB</fullName>
        <ecNumber evidence="4">2.7.13.3</ecNumber>
    </recommendedName>
    <alternativeName>
        <fullName evidence="15">Nitrogen regulation protein B</fullName>
    </alternativeName>
</protein>
<evidence type="ECO:0000256" key="2">
    <source>
        <dbReference type="ARBA" id="ARBA00001966"/>
    </source>
</evidence>
<dbReference type="Proteomes" id="UP000030002">
    <property type="component" value="Unassembled WGS sequence"/>
</dbReference>
<dbReference type="STRING" id="1385520.N802_15910"/>
<keyword evidence="16" id="KW-0812">Transmembrane</keyword>
<evidence type="ECO:0000256" key="15">
    <source>
        <dbReference type="ARBA" id="ARBA00030800"/>
    </source>
</evidence>
<evidence type="ECO:0000256" key="12">
    <source>
        <dbReference type="ARBA" id="ARBA00023012"/>
    </source>
</evidence>
<dbReference type="GO" id="GO:0046872">
    <property type="term" value="F:metal ion binding"/>
    <property type="evidence" value="ECO:0007669"/>
    <property type="project" value="UniProtKB-KW"/>
</dbReference>
<dbReference type="GO" id="GO:0005737">
    <property type="term" value="C:cytoplasm"/>
    <property type="evidence" value="ECO:0007669"/>
    <property type="project" value="UniProtKB-SubCell"/>
</dbReference>
<accession>A0A0A0JB77</accession>
<dbReference type="Gene3D" id="1.20.5.1930">
    <property type="match status" value="1"/>
</dbReference>
<evidence type="ECO:0000259" key="17">
    <source>
        <dbReference type="PROSITE" id="PS50109"/>
    </source>
</evidence>
<dbReference type="SUPFAM" id="SSF55874">
    <property type="entry name" value="ATPase domain of HSP90 chaperone/DNA topoisomerase II/histidine kinase"/>
    <property type="match status" value="1"/>
</dbReference>
<keyword evidence="11" id="KW-0408">Iron</keyword>
<dbReference type="InterPro" id="IPR011712">
    <property type="entry name" value="Sig_transdc_His_kin_sub3_dim/P"/>
</dbReference>
<keyword evidence="12" id="KW-0902">Two-component regulatory system</keyword>
<evidence type="ECO:0000313" key="19">
    <source>
        <dbReference type="Proteomes" id="UP000030002"/>
    </source>
</evidence>
<comment type="subcellular location">
    <subcellularLocation>
        <location evidence="3">Cytoplasm</location>
    </subcellularLocation>
</comment>
<comment type="cofactor">
    <cofactor evidence="2">
        <name>[4Fe-4S] cluster</name>
        <dbReference type="ChEBI" id="CHEBI:49883"/>
    </cofactor>
</comment>
<keyword evidence="8" id="KW-0808">Transferase</keyword>
<dbReference type="InterPro" id="IPR003594">
    <property type="entry name" value="HATPase_dom"/>
</dbReference>
<comment type="catalytic activity">
    <reaction evidence="1">
        <text>ATP + protein L-histidine = ADP + protein N-phospho-L-histidine.</text>
        <dbReference type="EC" id="2.7.13.3"/>
    </reaction>
</comment>
<dbReference type="InterPro" id="IPR004358">
    <property type="entry name" value="Sig_transdc_His_kin-like_C"/>
</dbReference>
<feature type="transmembrane region" description="Helical" evidence="16">
    <location>
        <begin position="143"/>
        <end position="163"/>
    </location>
</feature>
<reference evidence="18 19" key="1">
    <citation type="submission" date="2013-08" db="EMBL/GenBank/DDBJ databases">
        <title>The genome sequence of Knoellia sinensis.</title>
        <authorList>
            <person name="Zhu W."/>
            <person name="Wang G."/>
        </authorList>
    </citation>
    <scope>NUCLEOTIDE SEQUENCE [LARGE SCALE GENOMIC DNA]</scope>
    <source>
        <strain evidence="18 19">KCTC 19936</strain>
    </source>
</reference>
<dbReference type="Pfam" id="PF02518">
    <property type="entry name" value="HATPase_c"/>
    <property type="match status" value="1"/>
</dbReference>
<evidence type="ECO:0000256" key="14">
    <source>
        <dbReference type="ARBA" id="ARBA00024827"/>
    </source>
</evidence>
<dbReference type="SMART" id="SM00387">
    <property type="entry name" value="HATPase_c"/>
    <property type="match status" value="1"/>
</dbReference>
<organism evidence="18 19">
    <name type="scientific">Knoellia sinensis KCTC 19936</name>
    <dbReference type="NCBI Taxonomy" id="1385520"/>
    <lineage>
        <taxon>Bacteria</taxon>
        <taxon>Bacillati</taxon>
        <taxon>Actinomycetota</taxon>
        <taxon>Actinomycetes</taxon>
        <taxon>Micrococcales</taxon>
        <taxon>Intrasporangiaceae</taxon>
        <taxon>Knoellia</taxon>
    </lineage>
</organism>
<keyword evidence="16" id="KW-1133">Transmembrane helix</keyword>
<gene>
    <name evidence="18" type="ORF">N802_15910</name>
</gene>
<keyword evidence="7" id="KW-0963">Cytoplasm</keyword>
<evidence type="ECO:0000256" key="4">
    <source>
        <dbReference type="ARBA" id="ARBA00012438"/>
    </source>
</evidence>
<evidence type="ECO:0000256" key="13">
    <source>
        <dbReference type="ARBA" id="ARBA00023014"/>
    </source>
</evidence>
<dbReference type="PROSITE" id="PS50109">
    <property type="entry name" value="HIS_KIN"/>
    <property type="match status" value="1"/>
</dbReference>
<evidence type="ECO:0000256" key="3">
    <source>
        <dbReference type="ARBA" id="ARBA00004496"/>
    </source>
</evidence>
<dbReference type="PIRSF" id="PIRSF037434">
    <property type="entry name" value="STHK_ChrS"/>
    <property type="match status" value="1"/>
</dbReference>
<keyword evidence="10 18" id="KW-0418">Kinase</keyword>
<evidence type="ECO:0000313" key="18">
    <source>
        <dbReference type="EMBL" id="KGN32876.1"/>
    </source>
</evidence>
<evidence type="ECO:0000256" key="6">
    <source>
        <dbReference type="ARBA" id="ARBA00022485"/>
    </source>
</evidence>
<dbReference type="PANTHER" id="PTHR24421">
    <property type="entry name" value="NITRATE/NITRITE SENSOR PROTEIN NARX-RELATED"/>
    <property type="match status" value="1"/>
</dbReference>
<feature type="transmembrane region" description="Helical" evidence="16">
    <location>
        <begin position="45"/>
        <end position="66"/>
    </location>
</feature>
<evidence type="ECO:0000256" key="10">
    <source>
        <dbReference type="ARBA" id="ARBA00022777"/>
    </source>
</evidence>
<keyword evidence="16" id="KW-0472">Membrane</keyword>
<dbReference type="EC" id="2.7.13.3" evidence="4"/>
<dbReference type="GO" id="GO:0000155">
    <property type="term" value="F:phosphorelay sensor kinase activity"/>
    <property type="evidence" value="ECO:0007669"/>
    <property type="project" value="InterPro"/>
</dbReference>
<dbReference type="InterPro" id="IPR005467">
    <property type="entry name" value="His_kinase_dom"/>
</dbReference>
<feature type="transmembrane region" description="Helical" evidence="16">
    <location>
        <begin position="87"/>
        <end position="107"/>
    </location>
</feature>
<dbReference type="GO" id="GO:0016020">
    <property type="term" value="C:membrane"/>
    <property type="evidence" value="ECO:0007669"/>
    <property type="project" value="InterPro"/>
</dbReference>
<evidence type="ECO:0000256" key="9">
    <source>
        <dbReference type="ARBA" id="ARBA00022723"/>
    </source>
</evidence>
<keyword evidence="6" id="KW-0004">4Fe-4S</keyword>
<comment type="caution">
    <text evidence="18">The sequence shown here is derived from an EMBL/GenBank/DDBJ whole genome shotgun (WGS) entry which is preliminary data.</text>
</comment>
<feature type="transmembrane region" description="Helical" evidence="16">
    <location>
        <begin position="20"/>
        <end position="39"/>
    </location>
</feature>
<dbReference type="PRINTS" id="PR00344">
    <property type="entry name" value="BCTRLSENSOR"/>
</dbReference>
<dbReference type="CDD" id="cd16917">
    <property type="entry name" value="HATPase_UhpB-NarQ-NarX-like"/>
    <property type="match status" value="1"/>
</dbReference>